<evidence type="ECO:0000256" key="2">
    <source>
        <dbReference type="ARBA" id="ARBA00023235"/>
    </source>
</evidence>
<feature type="binding site" evidence="3 5">
    <location>
        <position position="11"/>
    </location>
    <ligand>
        <name>substrate</name>
    </ligand>
</feature>
<protein>
    <recommendedName>
        <fullName evidence="3 4">N5-carboxyaminoimidazole ribonucleotide mutase</fullName>
        <shortName evidence="3 4">N5-CAIR mutase</shortName>
        <ecNumber evidence="3 4">5.4.99.18</ecNumber>
    </recommendedName>
    <alternativeName>
        <fullName evidence="3">5-(carboxyamino)imidazole ribonucleotide mutase</fullName>
    </alternativeName>
</protein>
<dbReference type="NCBIfam" id="TIGR01162">
    <property type="entry name" value="purE"/>
    <property type="match status" value="1"/>
</dbReference>
<accession>A0A0P7XD61</accession>
<evidence type="ECO:0000256" key="1">
    <source>
        <dbReference type="ARBA" id="ARBA00022755"/>
    </source>
</evidence>
<dbReference type="InterPro" id="IPR000031">
    <property type="entry name" value="PurE_dom"/>
</dbReference>
<evidence type="ECO:0000259" key="6">
    <source>
        <dbReference type="SMART" id="SM01001"/>
    </source>
</evidence>
<keyword evidence="1 3" id="KW-0658">Purine biosynthesis</keyword>
<dbReference type="PANTHER" id="PTHR23046:SF2">
    <property type="entry name" value="PHOSPHORIBOSYLAMINOIMIDAZOLE CARBOXYLASE"/>
    <property type="match status" value="1"/>
</dbReference>
<feature type="binding site" evidence="3 5">
    <location>
        <position position="14"/>
    </location>
    <ligand>
        <name>substrate</name>
    </ligand>
</feature>
<name>A0A0P7XD61_9BACT</name>
<dbReference type="Gene3D" id="3.40.50.1970">
    <property type="match status" value="1"/>
</dbReference>
<comment type="catalytic activity">
    <reaction evidence="3 4">
        <text>5-carboxyamino-1-(5-phospho-D-ribosyl)imidazole + H(+) = 5-amino-1-(5-phospho-D-ribosyl)imidazole-4-carboxylate</text>
        <dbReference type="Rhea" id="RHEA:13193"/>
        <dbReference type="ChEBI" id="CHEBI:15378"/>
        <dbReference type="ChEBI" id="CHEBI:58730"/>
        <dbReference type="ChEBI" id="CHEBI:77657"/>
        <dbReference type="EC" id="5.4.99.18"/>
    </reaction>
</comment>
<dbReference type="InterPro" id="IPR024694">
    <property type="entry name" value="PurE_prokaryotes"/>
</dbReference>
<dbReference type="EC" id="5.4.99.18" evidence="3 4"/>
<dbReference type="HAMAP" id="MF_01929">
    <property type="entry name" value="PurE_classI"/>
    <property type="match status" value="1"/>
</dbReference>
<comment type="similarity">
    <text evidence="3">Belongs to the AIR carboxylase family. Class I subfamily.</text>
</comment>
<dbReference type="EMBL" id="LJXT01000091">
    <property type="protein sequence ID" value="KPQ13409.1"/>
    <property type="molecule type" value="Genomic_DNA"/>
</dbReference>
<dbReference type="GO" id="GO:0006189">
    <property type="term" value="P:'de novo' IMP biosynthetic process"/>
    <property type="evidence" value="ECO:0007669"/>
    <property type="project" value="UniProtKB-UniRule"/>
</dbReference>
<evidence type="ECO:0000313" key="8">
    <source>
        <dbReference type="Proteomes" id="UP000050421"/>
    </source>
</evidence>
<evidence type="ECO:0000256" key="5">
    <source>
        <dbReference type="PIRSR" id="PIRSR001338-1"/>
    </source>
</evidence>
<dbReference type="Pfam" id="PF00731">
    <property type="entry name" value="AIRC"/>
    <property type="match status" value="1"/>
</dbReference>
<feature type="binding site" evidence="3 5">
    <location>
        <position position="41"/>
    </location>
    <ligand>
        <name>substrate</name>
    </ligand>
</feature>
<dbReference type="PANTHER" id="PTHR23046">
    <property type="entry name" value="PHOSPHORIBOSYLAMINOIMIDAZOLE CARBOXYLASE CATALYTIC SUBUNIT"/>
    <property type="match status" value="1"/>
</dbReference>
<comment type="caution">
    <text evidence="7">The sequence shown here is derived from an EMBL/GenBank/DDBJ whole genome shotgun (WGS) entry which is preliminary data.</text>
</comment>
<keyword evidence="2 3" id="KW-0413">Isomerase</keyword>
<evidence type="ECO:0000313" key="7">
    <source>
        <dbReference type="EMBL" id="KPQ13409.1"/>
    </source>
</evidence>
<feature type="domain" description="PurE" evidence="6">
    <location>
        <begin position="3"/>
        <end position="153"/>
    </location>
</feature>
<dbReference type="PATRIC" id="fig|1305737.6.peg.3282"/>
<dbReference type="OrthoDB" id="9791908at2"/>
<comment type="function">
    <text evidence="3 4">Catalyzes the conversion of N5-carboxyaminoimidazole ribonucleotide (N5-CAIR) to 4-carboxy-5-aminoimidazole ribonucleotide (CAIR).</text>
</comment>
<dbReference type="SMART" id="SM01001">
    <property type="entry name" value="AIRC"/>
    <property type="match status" value="1"/>
</dbReference>
<proteinExistence type="inferred from homology"/>
<sequence>MNPQVGIIMGSQSDLPVMAEAAQMLEELGVTYELTVVSAHRTPDRMVEYARSARERGLKVIVAGAGGAAHLPGMVASMTSLPVIGVPVKSSNSIDGWDSILSILQMPGGIPVATVALNGAKNAGILAASMVGAFDEQVGKNLDAYKKGLQEKVEQSAQEIETKGWKAIVKK</sequence>
<evidence type="ECO:0000256" key="4">
    <source>
        <dbReference type="PIRNR" id="PIRNR001338"/>
    </source>
</evidence>
<dbReference type="SUPFAM" id="SSF52255">
    <property type="entry name" value="N5-CAIR mutase (phosphoribosylaminoimidazole carboxylase, PurE)"/>
    <property type="match status" value="1"/>
</dbReference>
<evidence type="ECO:0000256" key="3">
    <source>
        <dbReference type="HAMAP-Rule" id="MF_01929"/>
    </source>
</evidence>
<dbReference type="PIRSF" id="PIRSF001338">
    <property type="entry name" value="AIR_carboxylase"/>
    <property type="match status" value="1"/>
</dbReference>
<dbReference type="Proteomes" id="UP000050421">
    <property type="component" value="Unassembled WGS sequence"/>
</dbReference>
<organism evidence="7 8">
    <name type="scientific">Algoriphagus marincola HL-49</name>
    <dbReference type="NCBI Taxonomy" id="1305737"/>
    <lineage>
        <taxon>Bacteria</taxon>
        <taxon>Pseudomonadati</taxon>
        <taxon>Bacteroidota</taxon>
        <taxon>Cytophagia</taxon>
        <taxon>Cytophagales</taxon>
        <taxon>Cyclobacteriaceae</taxon>
        <taxon>Algoriphagus</taxon>
    </lineage>
</organism>
<dbReference type="AlphaFoldDB" id="A0A0P7XD61"/>
<reference evidence="7 8" key="1">
    <citation type="submission" date="2015-09" db="EMBL/GenBank/DDBJ databases">
        <title>Identification and resolution of microdiversity through metagenomic sequencing of parallel consortia.</title>
        <authorList>
            <person name="Nelson W.C."/>
            <person name="Romine M.F."/>
            <person name="Lindemann S.R."/>
        </authorList>
    </citation>
    <scope>NUCLEOTIDE SEQUENCE [LARGE SCALE GENOMIC DNA]</scope>
    <source>
        <strain evidence="7">HL-49</strain>
    </source>
</reference>
<comment type="pathway">
    <text evidence="3 4">Purine metabolism; IMP biosynthesis via de novo pathway; 5-amino-1-(5-phospho-D-ribosyl)imidazole-4-carboxylate from 5-amino-1-(5-phospho-D-ribosyl)imidazole (N5-CAIR route): step 2/2.</text>
</comment>
<dbReference type="STRING" id="1305737.GCA_000526355_03169"/>
<dbReference type="InterPro" id="IPR033747">
    <property type="entry name" value="PurE_ClassI"/>
</dbReference>
<dbReference type="UniPathway" id="UPA00074">
    <property type="reaction ID" value="UER00943"/>
</dbReference>
<dbReference type="eggNOG" id="COG0041">
    <property type="taxonomic scope" value="Bacteria"/>
</dbReference>
<gene>
    <name evidence="3 7" type="primary">purE</name>
    <name evidence="7" type="ORF">HLUCCX10_13120</name>
</gene>
<dbReference type="GO" id="GO:0034023">
    <property type="term" value="F:5-(carboxyamino)imidazole ribonucleotide mutase activity"/>
    <property type="evidence" value="ECO:0007669"/>
    <property type="project" value="UniProtKB-UniRule"/>
</dbReference>